<organism evidence="9 10">
    <name type="scientific">Pseudomicrostroma glucosiphilum</name>
    <dbReference type="NCBI Taxonomy" id="1684307"/>
    <lineage>
        <taxon>Eukaryota</taxon>
        <taxon>Fungi</taxon>
        <taxon>Dikarya</taxon>
        <taxon>Basidiomycota</taxon>
        <taxon>Ustilaginomycotina</taxon>
        <taxon>Exobasidiomycetes</taxon>
        <taxon>Microstromatales</taxon>
        <taxon>Microstromatales incertae sedis</taxon>
        <taxon>Pseudomicrostroma</taxon>
    </lineage>
</organism>
<feature type="region of interest" description="Disordered" evidence="7">
    <location>
        <begin position="145"/>
        <end position="213"/>
    </location>
</feature>
<dbReference type="GO" id="GO:0006893">
    <property type="term" value="P:Golgi to plasma membrane transport"/>
    <property type="evidence" value="ECO:0007669"/>
    <property type="project" value="TreeGrafter"/>
</dbReference>
<proteinExistence type="inferred from homology"/>
<dbReference type="Pfam" id="PF25345">
    <property type="entry name" value="PH_EXO84"/>
    <property type="match status" value="1"/>
</dbReference>
<evidence type="ECO:0000259" key="8">
    <source>
        <dbReference type="Pfam" id="PF16528"/>
    </source>
</evidence>
<dbReference type="RefSeq" id="XP_025344994.1">
    <property type="nucleotide sequence ID" value="XM_025493483.1"/>
</dbReference>
<evidence type="ECO:0000256" key="7">
    <source>
        <dbReference type="SAM" id="MobiDB-lite"/>
    </source>
</evidence>
<dbReference type="SUPFAM" id="SSF50729">
    <property type="entry name" value="PH domain-like"/>
    <property type="match status" value="1"/>
</dbReference>
<dbReference type="InterPro" id="IPR016159">
    <property type="entry name" value="Cullin_repeat-like_dom_sf"/>
</dbReference>
<accession>A0A316TYP6</accession>
<dbReference type="InterPro" id="IPR042561">
    <property type="entry name" value="Exo84_C_1"/>
</dbReference>
<evidence type="ECO:0000313" key="10">
    <source>
        <dbReference type="Proteomes" id="UP000245942"/>
    </source>
</evidence>
<protein>
    <recommendedName>
        <fullName evidence="3">Exocyst complex component EXO84</fullName>
    </recommendedName>
</protein>
<feature type="compositionally biased region" description="Polar residues" evidence="7">
    <location>
        <begin position="19"/>
        <end position="39"/>
    </location>
</feature>
<evidence type="ECO:0000256" key="3">
    <source>
        <dbReference type="ARBA" id="ARBA00021269"/>
    </source>
</evidence>
<evidence type="ECO:0000256" key="5">
    <source>
        <dbReference type="ARBA" id="ARBA00022483"/>
    </source>
</evidence>
<evidence type="ECO:0000256" key="2">
    <source>
        <dbReference type="ARBA" id="ARBA00007210"/>
    </source>
</evidence>
<evidence type="ECO:0000256" key="4">
    <source>
        <dbReference type="ARBA" id="ARBA00022448"/>
    </source>
</evidence>
<dbReference type="OrthoDB" id="642193at2759"/>
<keyword evidence="4" id="KW-0813">Transport</keyword>
<feature type="compositionally biased region" description="Low complexity" evidence="7">
    <location>
        <begin position="194"/>
        <end position="208"/>
    </location>
</feature>
<feature type="region of interest" description="Disordered" evidence="7">
    <location>
        <begin position="1"/>
        <end position="103"/>
    </location>
</feature>
<dbReference type="EMBL" id="KZ819340">
    <property type="protein sequence ID" value="PWN17834.1"/>
    <property type="molecule type" value="Genomic_DNA"/>
</dbReference>
<dbReference type="Gene3D" id="2.30.29.30">
    <property type="entry name" value="Pleckstrin-homology domain (PH domain)/Phosphotyrosine-binding domain (PTB)"/>
    <property type="match status" value="1"/>
</dbReference>
<evidence type="ECO:0000313" key="9">
    <source>
        <dbReference type="EMBL" id="PWN17834.1"/>
    </source>
</evidence>
<dbReference type="STRING" id="1684307.A0A316TYP6"/>
<evidence type="ECO:0000256" key="1">
    <source>
        <dbReference type="ARBA" id="ARBA00004398"/>
    </source>
</evidence>
<dbReference type="Gene3D" id="1.20.58.1220">
    <property type="entry name" value="Exo84p, C-terminal helical domain"/>
    <property type="match status" value="1"/>
</dbReference>
<dbReference type="InterPro" id="IPR042560">
    <property type="entry name" value="Exo84_C_2"/>
</dbReference>
<feature type="compositionally biased region" description="Gly residues" evidence="7">
    <location>
        <begin position="146"/>
        <end position="161"/>
    </location>
</feature>
<feature type="compositionally biased region" description="Basic and acidic residues" evidence="7">
    <location>
        <begin position="170"/>
        <end position="188"/>
    </location>
</feature>
<comment type="similarity">
    <text evidence="2">Belongs to the EXO84 family.</text>
</comment>
<name>A0A316TYP6_9BASI</name>
<evidence type="ECO:0000256" key="6">
    <source>
        <dbReference type="ARBA" id="ARBA00022927"/>
    </source>
</evidence>
<dbReference type="PANTHER" id="PTHR21426:SF12">
    <property type="entry name" value="EXOCYST COMPLEX COMPONENT 8"/>
    <property type="match status" value="1"/>
</dbReference>
<gene>
    <name evidence="9" type="ORF">BCV69DRAFT_285715</name>
</gene>
<dbReference type="PANTHER" id="PTHR21426">
    <property type="entry name" value="EXOCYST COMPLEX COMPONENT 8"/>
    <property type="match status" value="1"/>
</dbReference>
<feature type="region of interest" description="Disordered" evidence="7">
    <location>
        <begin position="831"/>
        <end position="868"/>
    </location>
</feature>
<dbReference type="GO" id="GO:0015031">
    <property type="term" value="P:protein transport"/>
    <property type="evidence" value="ECO:0007669"/>
    <property type="project" value="UniProtKB-KW"/>
</dbReference>
<dbReference type="SUPFAM" id="SSF74788">
    <property type="entry name" value="Cullin repeat-like"/>
    <property type="match status" value="1"/>
</dbReference>
<dbReference type="Proteomes" id="UP000245942">
    <property type="component" value="Unassembled WGS sequence"/>
</dbReference>
<dbReference type="InterPro" id="IPR032403">
    <property type="entry name" value="Exo84_C"/>
</dbReference>
<feature type="compositionally biased region" description="Polar residues" evidence="7">
    <location>
        <begin position="48"/>
        <end position="58"/>
    </location>
</feature>
<dbReference type="InterPro" id="IPR011993">
    <property type="entry name" value="PH-like_dom_sf"/>
</dbReference>
<feature type="region of interest" description="Disordered" evidence="7">
    <location>
        <begin position="954"/>
        <end position="975"/>
    </location>
</feature>
<keyword evidence="5" id="KW-0268">Exocytosis</keyword>
<dbReference type="Gene3D" id="1.20.58.1210">
    <property type="entry name" value="Exo84p, N-terminal helical domain"/>
    <property type="match status" value="1"/>
</dbReference>
<dbReference type="GO" id="GO:0000145">
    <property type="term" value="C:exocyst"/>
    <property type="evidence" value="ECO:0007669"/>
    <property type="project" value="InterPro"/>
</dbReference>
<dbReference type="Pfam" id="PF08700">
    <property type="entry name" value="VPS51_Exo84_N"/>
    <property type="match status" value="1"/>
</dbReference>
<reference evidence="9 10" key="1">
    <citation type="journal article" date="2018" name="Mol. Biol. Evol.">
        <title>Broad Genomic Sampling Reveals a Smut Pathogenic Ancestry of the Fungal Clade Ustilaginomycotina.</title>
        <authorList>
            <person name="Kijpornyongpan T."/>
            <person name="Mondo S.J."/>
            <person name="Barry K."/>
            <person name="Sandor L."/>
            <person name="Lee J."/>
            <person name="Lipzen A."/>
            <person name="Pangilinan J."/>
            <person name="LaButti K."/>
            <person name="Hainaut M."/>
            <person name="Henrissat B."/>
            <person name="Grigoriev I.V."/>
            <person name="Spatafora J.W."/>
            <person name="Aime M.C."/>
        </authorList>
    </citation>
    <scope>NUCLEOTIDE SEQUENCE [LARGE SCALE GENOMIC DNA]</scope>
    <source>
        <strain evidence="9 10">MCA 4718</strain>
    </source>
</reference>
<keyword evidence="10" id="KW-1185">Reference proteome</keyword>
<dbReference type="GeneID" id="37015217"/>
<feature type="domain" description="Exocyst component Exo84 C-terminal" evidence="8">
    <location>
        <begin position="580"/>
        <end position="788"/>
    </location>
</feature>
<dbReference type="AlphaFoldDB" id="A0A316TYP6"/>
<sequence length="975" mass="104912">MSRSVRTRRLTVYDAQSAGIPQTYQTNNIPSRSTSNQPFRSPEGDAASYSSQQRQAPQSDAEPRRNGPGRPRGATLVGSNLKKRLSTRYGDEQRGGSTAGAMIPAVPSLPSGLSQQAYIQSSYDQLEAGSSAGADRRRLPVLGEGFEAGVGPRGEVFGGPSDGRSAPGDHFNDQRGDGTSRGYDDFDHQQLGLAPPAKGAPSPSSSSSRNPTLAWEGSSLKSLLDSTRRYSSSDNLISLDKLRQPDNFSPTDYLRLHLPPNMSPSQFSETLTAAKAAVKDDVKSQVFANYSDFIAISSQVGALENEMIELKSLLTEWRGMPRVLESQDESSKSFLGAASANPLARRSSMLSLQQVYRAQLTALWEGIDNSQKFIPYKPGRHLIAEAPDFVELNAATYRPSHNVALFLLDDLLLVAARKKGRMATKVRLEAQRCFALGDIVVVDLKDSAMKGGSADAGSASVSGAIKDSIKIKRGKETFVFRAERTESKKALLNAFRRVAEELVNRKKKQGGSGADGSGAGAPSMLGRRASVYAGMAMEKPGQSSVSKSFLGDLAEEGGEEDGVLKLASERVKEERKDPHRWLNDWSDGLAVDIALRRWKEACEKVSKGKAVLSTYTPSDAIHQVLTSRLNSHIGSLVSSLLASLQSPSLRKSSLITISSALNSLGYSSIARQTFLNAREDLLRKRKRSIKFEGDTELYVAELSMVVFGMVRNTSEWFMVSWKETGMASGFVRWALSQIHSFALTFRRQVYGNVNVGSSTGGYDKATAARARAVALESGQQLKDVGLDFGFVLEELLRSEEEQMAMNVTRFEELPGDAAAGVATYDGVITESPTSAASTSDPANARRPARAADRSPEPEPYTAPLVTNRRRAIDISASAAAAEGSGTPGAPSRVRSLRQGHALPPTAKTMPIPSLTLTLADEASGISHRISSADLPKVTAQEIRRNSVMMTSMGMGNSNGSGAHTPSRGGLDTVEE</sequence>
<dbReference type="GO" id="GO:0030133">
    <property type="term" value="C:transport vesicle"/>
    <property type="evidence" value="ECO:0007669"/>
    <property type="project" value="UniProtKB-SubCell"/>
</dbReference>
<keyword evidence="6" id="KW-0653">Protein transport</keyword>
<dbReference type="GO" id="GO:0006887">
    <property type="term" value="P:exocytosis"/>
    <property type="evidence" value="ECO:0007669"/>
    <property type="project" value="UniProtKB-KW"/>
</dbReference>
<feature type="compositionally biased region" description="Low complexity" evidence="7">
    <location>
        <begin position="831"/>
        <end position="845"/>
    </location>
</feature>
<comment type="subcellular location">
    <subcellularLocation>
        <location evidence="1">Cytoplasmic vesicle</location>
        <location evidence="1">Secretory vesicle</location>
    </subcellularLocation>
</comment>
<dbReference type="Pfam" id="PF16528">
    <property type="entry name" value="Exo84_C"/>
    <property type="match status" value="1"/>
</dbReference>
<dbReference type="InterPro" id="IPR033961">
    <property type="entry name" value="Exo84"/>
</dbReference>